<dbReference type="Gene3D" id="3.30.559.10">
    <property type="entry name" value="Chloramphenicol acetyltransferase-like domain"/>
    <property type="match status" value="2"/>
</dbReference>
<keyword evidence="3" id="KW-0012">Acyltransferase</keyword>
<keyword evidence="5" id="KW-1185">Reference proteome</keyword>
<organism evidence="4 5">
    <name type="scientific">Erythroxylum novogranatense</name>
    <dbReference type="NCBI Taxonomy" id="1862640"/>
    <lineage>
        <taxon>Eukaryota</taxon>
        <taxon>Viridiplantae</taxon>
        <taxon>Streptophyta</taxon>
        <taxon>Embryophyta</taxon>
        <taxon>Tracheophyta</taxon>
        <taxon>Spermatophyta</taxon>
        <taxon>Magnoliopsida</taxon>
        <taxon>eudicotyledons</taxon>
        <taxon>Gunneridae</taxon>
        <taxon>Pentapetalae</taxon>
        <taxon>rosids</taxon>
        <taxon>fabids</taxon>
        <taxon>Malpighiales</taxon>
        <taxon>Erythroxylaceae</taxon>
        <taxon>Erythroxylum</taxon>
    </lineage>
</organism>
<reference evidence="4 5" key="1">
    <citation type="submission" date="2021-09" db="EMBL/GenBank/DDBJ databases">
        <title>Genomic insights and catalytic innovation underlie evolution of tropane alkaloids biosynthesis.</title>
        <authorList>
            <person name="Wang Y.-J."/>
            <person name="Tian T."/>
            <person name="Huang J.-P."/>
            <person name="Huang S.-X."/>
        </authorList>
    </citation>
    <scope>NUCLEOTIDE SEQUENCE [LARGE SCALE GENOMIC DNA]</scope>
    <source>
        <strain evidence="4">KIB-2018</strain>
        <tissue evidence="4">Leaf</tissue>
    </source>
</reference>
<dbReference type="Pfam" id="PF02458">
    <property type="entry name" value="Transferase"/>
    <property type="match status" value="1"/>
</dbReference>
<dbReference type="PANTHER" id="PTHR31623">
    <property type="entry name" value="F21J9.9"/>
    <property type="match status" value="1"/>
</dbReference>
<accession>A0AAV8SXV8</accession>
<name>A0AAV8SXV8_9ROSI</name>
<evidence type="ECO:0000313" key="5">
    <source>
        <dbReference type="Proteomes" id="UP001159364"/>
    </source>
</evidence>
<evidence type="ECO:0008006" key="6">
    <source>
        <dbReference type="Google" id="ProtNLM"/>
    </source>
</evidence>
<dbReference type="PANTHER" id="PTHR31623:SF17">
    <property type="entry name" value="F21J9.9"/>
    <property type="match status" value="1"/>
</dbReference>
<evidence type="ECO:0000256" key="2">
    <source>
        <dbReference type="ARBA" id="ARBA00022679"/>
    </source>
</evidence>
<dbReference type="AlphaFoldDB" id="A0AAV8SXV8"/>
<dbReference type="GO" id="GO:0016746">
    <property type="term" value="F:acyltransferase activity"/>
    <property type="evidence" value="ECO:0007669"/>
    <property type="project" value="UniProtKB-KW"/>
</dbReference>
<comment type="caution">
    <text evidence="4">The sequence shown here is derived from an EMBL/GenBank/DDBJ whole genome shotgun (WGS) entry which is preliminary data.</text>
</comment>
<keyword evidence="2" id="KW-0808">Transferase</keyword>
<protein>
    <recommendedName>
        <fullName evidence="6">Vinorine synthase-like</fullName>
    </recommendedName>
</protein>
<evidence type="ECO:0000256" key="1">
    <source>
        <dbReference type="ARBA" id="ARBA00009861"/>
    </source>
</evidence>
<dbReference type="Proteomes" id="UP001159364">
    <property type="component" value="Linkage Group LG07"/>
</dbReference>
<proteinExistence type="inferred from homology"/>
<comment type="similarity">
    <text evidence="1">Belongs to the plant acyltransferase family.</text>
</comment>
<dbReference type="InterPro" id="IPR023213">
    <property type="entry name" value="CAT-like_dom_sf"/>
</dbReference>
<dbReference type="EMBL" id="JAIWQS010000007">
    <property type="protein sequence ID" value="KAJ8758868.1"/>
    <property type="molecule type" value="Genomic_DNA"/>
</dbReference>
<evidence type="ECO:0000313" key="4">
    <source>
        <dbReference type="EMBL" id="KAJ8758868.1"/>
    </source>
</evidence>
<sequence>MELEVKVISKDLIKPSSPTPDHLRHCRLSYLDQMMVPVLMPWVLFYPETTNSTNFERCNIVKKSLANALSLFYPLAGRVKDNSYIDCSDMGVPFFQAQANCSLSDFLRNPSPADNNKFLPFELDDVNDLTAVFQVTFFECGAMAIGFAMSHKIGDALSFFMFLNSWAAIARGDNSIKVPCFDSAEIFPPRNISGYQPSTGIVKDDIVTKRFVFDAANIEALRAEYSDRTNKLNTRYPSRVEALSTFIWSRFKAAIGGTEYASDKIFMVIHAINLRTRFNPPISEEHFGNICNIASVMSTTDTKDESFGFINQIRDAIRNVNAEHVKKLQNGSHLNDMKDTGEKIMGGNVVPFAFTSLCRFPVREADFGWGKPVWVGSARLTFRNYITFLDTKEGDGIEAWINFGKEDMELFEKDSEFIAHTSSPSLTPDCKLISVSTHLSELGLT</sequence>
<gene>
    <name evidence="4" type="ORF">K2173_002647</name>
</gene>
<evidence type="ECO:0000256" key="3">
    <source>
        <dbReference type="ARBA" id="ARBA00023315"/>
    </source>
</evidence>